<comment type="caution">
    <text evidence="2">The sequence shown here is derived from an EMBL/GenBank/DDBJ whole genome shotgun (WGS) entry which is preliminary data.</text>
</comment>
<feature type="non-terminal residue" evidence="2">
    <location>
        <position position="100"/>
    </location>
</feature>
<evidence type="ECO:0000256" key="1">
    <source>
        <dbReference type="SAM" id="MobiDB-lite"/>
    </source>
</evidence>
<keyword evidence="3" id="KW-1185">Reference proteome</keyword>
<organism evidence="2 3">
    <name type="scientific">Prorocentrum cordatum</name>
    <dbReference type="NCBI Taxonomy" id="2364126"/>
    <lineage>
        <taxon>Eukaryota</taxon>
        <taxon>Sar</taxon>
        <taxon>Alveolata</taxon>
        <taxon>Dinophyceae</taxon>
        <taxon>Prorocentrales</taxon>
        <taxon>Prorocentraceae</taxon>
        <taxon>Prorocentrum</taxon>
    </lineage>
</organism>
<feature type="compositionally biased region" description="Basic residues" evidence="1">
    <location>
        <begin position="53"/>
        <end position="62"/>
    </location>
</feature>
<sequence length="100" mass="10950">MLEVQCSCTKKSTTTEKADRKRMDGTSFDPILPLLAPGVAGKREGQRGTSAHLRPRCPRGRRPSSASLRGSTYQVGHVLLQADFGRNIFINKGHARLNST</sequence>
<evidence type="ECO:0000313" key="2">
    <source>
        <dbReference type="EMBL" id="CAK0809281.1"/>
    </source>
</evidence>
<evidence type="ECO:0000313" key="3">
    <source>
        <dbReference type="Proteomes" id="UP001189429"/>
    </source>
</evidence>
<feature type="region of interest" description="Disordered" evidence="1">
    <location>
        <begin position="1"/>
        <end position="69"/>
    </location>
</feature>
<feature type="compositionally biased region" description="Basic and acidic residues" evidence="1">
    <location>
        <begin position="13"/>
        <end position="24"/>
    </location>
</feature>
<reference evidence="2" key="1">
    <citation type="submission" date="2023-10" db="EMBL/GenBank/DDBJ databases">
        <authorList>
            <person name="Chen Y."/>
            <person name="Shah S."/>
            <person name="Dougan E. K."/>
            <person name="Thang M."/>
            <person name="Chan C."/>
        </authorList>
    </citation>
    <scope>NUCLEOTIDE SEQUENCE [LARGE SCALE GENOMIC DNA]</scope>
</reference>
<dbReference type="Proteomes" id="UP001189429">
    <property type="component" value="Unassembled WGS sequence"/>
</dbReference>
<proteinExistence type="predicted"/>
<name>A0ABN9QVL6_9DINO</name>
<dbReference type="EMBL" id="CAUYUJ010004361">
    <property type="protein sequence ID" value="CAK0809281.1"/>
    <property type="molecule type" value="Genomic_DNA"/>
</dbReference>
<protein>
    <submittedName>
        <fullName evidence="2">Uncharacterized protein</fullName>
    </submittedName>
</protein>
<gene>
    <name evidence="2" type="ORF">PCOR1329_LOCUS14578</name>
</gene>
<accession>A0ABN9QVL6</accession>
<feature type="compositionally biased region" description="Low complexity" evidence="1">
    <location>
        <begin position="1"/>
        <end position="12"/>
    </location>
</feature>